<comment type="caution">
    <text evidence="2">The sequence shown here is derived from an EMBL/GenBank/DDBJ whole genome shotgun (WGS) entry which is preliminary data.</text>
</comment>
<evidence type="ECO:0008006" key="4">
    <source>
        <dbReference type="Google" id="ProtNLM"/>
    </source>
</evidence>
<evidence type="ECO:0000256" key="1">
    <source>
        <dbReference type="SAM" id="SignalP"/>
    </source>
</evidence>
<keyword evidence="3" id="KW-1185">Reference proteome</keyword>
<dbReference type="RefSeq" id="WP_341672815.1">
    <property type="nucleotide sequence ID" value="NZ_JBBYHV010000001.1"/>
</dbReference>
<evidence type="ECO:0000313" key="2">
    <source>
        <dbReference type="EMBL" id="MEL1250293.1"/>
    </source>
</evidence>
<proteinExistence type="predicted"/>
<reference evidence="2 3" key="1">
    <citation type="submission" date="2024-04" db="EMBL/GenBank/DDBJ databases">
        <title>Aurantiacibacter sp. DGU6 16S ribosomal RNA gene Genome sequencing and assembly.</title>
        <authorList>
            <person name="Park S."/>
        </authorList>
    </citation>
    <scope>NUCLEOTIDE SEQUENCE [LARGE SCALE GENOMIC DNA]</scope>
    <source>
        <strain evidence="2 3">DGU6</strain>
    </source>
</reference>
<sequence>MVRRCLIVAACLALPAQVAASEREQVPRIGLDGPELDACGGIGSVTHFEPEIAVLEAPDAYAREKDRLPIRSLVWLCEAVGDYQGIVYATGEFQDLGDCRVSRPIATPQAYNGPCAHGWVMALNLSLVSE</sequence>
<evidence type="ECO:0000313" key="3">
    <source>
        <dbReference type="Proteomes" id="UP001497045"/>
    </source>
</evidence>
<keyword evidence="1" id="KW-0732">Signal</keyword>
<accession>A0ABU9ID06</accession>
<gene>
    <name evidence="2" type="ORF">AAEO60_06375</name>
</gene>
<organism evidence="2 3">
    <name type="scientific">Aurantiacibacter gilvus</name>
    <dbReference type="NCBI Taxonomy" id="3139141"/>
    <lineage>
        <taxon>Bacteria</taxon>
        <taxon>Pseudomonadati</taxon>
        <taxon>Pseudomonadota</taxon>
        <taxon>Alphaproteobacteria</taxon>
        <taxon>Sphingomonadales</taxon>
        <taxon>Erythrobacteraceae</taxon>
        <taxon>Aurantiacibacter</taxon>
    </lineage>
</organism>
<name>A0ABU9ID06_9SPHN</name>
<feature type="signal peptide" evidence="1">
    <location>
        <begin position="1"/>
        <end position="20"/>
    </location>
</feature>
<dbReference type="Proteomes" id="UP001497045">
    <property type="component" value="Unassembled WGS sequence"/>
</dbReference>
<feature type="chain" id="PRO_5047417620" description="Integron" evidence="1">
    <location>
        <begin position="21"/>
        <end position="130"/>
    </location>
</feature>
<dbReference type="EMBL" id="JBBYHV010000001">
    <property type="protein sequence ID" value="MEL1250293.1"/>
    <property type="molecule type" value="Genomic_DNA"/>
</dbReference>
<protein>
    <recommendedName>
        <fullName evidence="4">Integron</fullName>
    </recommendedName>
</protein>